<evidence type="ECO:0000313" key="3">
    <source>
        <dbReference type="Proteomes" id="UP000019277"/>
    </source>
</evidence>
<evidence type="ECO:0000256" key="1">
    <source>
        <dbReference type="SAM" id="MobiDB-lite"/>
    </source>
</evidence>
<sequence length="740" mass="79674">MTEEHEPRAGAEPAEEPARDTEEPTAAPPGDKSAREDGDADDEDTQAVRARQSAYTTINGNIRAEHAVFGVFNGHAERPHRVTGTIKASEVERQLRHYQVPERFGDAEAVLRGCHVVALSGLEGIGKRTTAIKLLVGLGCSRLTSVSPALSLSQVLNTVTFERGQGYLICDHVGDGSEAGVHVHDLELLSARVEKAGAHLVVTGTPPFLVERALPDFAVRITAPDHRALLLRCLEGADLAPGVEARALDSVARLRRPREVVRLAAGLLEDPERALDALQHTARDQVDRWLDGEPTTEDVFSVATLALIGPQPQPTHELLHQLLLGHTRPAPAEGAAVPGPPPGEWTVKRRNRSHELMTAEADEADGSGSGRQIRFRSPELREITLAALHEEFGYSLWEPVRRFLRGLAALDLRIEIEGGIAYGLARLALADFTDVRLGLLEHWAGGRAGERSTAAMVLWFMGDDDHLAPLALRTAFEWGSGRGLPHAITSAMALGGPLGLRYPVESMRRLCFLALRAKRIAAVARTSLQFLFATAVKEGSENADEVLLLVSEEHRRAITKDRGTGAAEAPGVPEVDGSDEQYEHGWSHRVVRAARGMVVSVLSTTQPGSDDPATAQILRFSAEQVVSVGEGAEQPDGVTLLGGLWADVLCSAPHRAEAIEALCRTLRALEGDRSAHTAVARLGAVINQRMPPAHRALRLAELVRAMESDRFGRRPPKVLVSTLLAAIGGEVVPTTSSPSS</sequence>
<gene>
    <name evidence="2" type="ORF">UO65_2136</name>
</gene>
<organism evidence="2 3">
    <name type="scientific">Actinokineospora spheciospongiae</name>
    <dbReference type="NCBI Taxonomy" id="909613"/>
    <lineage>
        <taxon>Bacteria</taxon>
        <taxon>Bacillati</taxon>
        <taxon>Actinomycetota</taxon>
        <taxon>Actinomycetes</taxon>
        <taxon>Pseudonocardiales</taxon>
        <taxon>Pseudonocardiaceae</taxon>
        <taxon>Actinokineospora</taxon>
    </lineage>
</organism>
<keyword evidence="3" id="KW-1185">Reference proteome</keyword>
<comment type="caution">
    <text evidence="2">The sequence shown here is derived from an EMBL/GenBank/DDBJ whole genome shotgun (WGS) entry which is preliminary data.</text>
</comment>
<feature type="region of interest" description="Disordered" evidence="1">
    <location>
        <begin position="1"/>
        <end position="46"/>
    </location>
</feature>
<dbReference type="AlphaFoldDB" id="W7J0U3"/>
<proteinExistence type="predicted"/>
<accession>W7J0U3</accession>
<name>W7J0U3_9PSEU</name>
<feature type="region of interest" description="Disordered" evidence="1">
    <location>
        <begin position="560"/>
        <end position="580"/>
    </location>
</feature>
<evidence type="ECO:0000313" key="2">
    <source>
        <dbReference type="EMBL" id="EWC62546.1"/>
    </source>
</evidence>
<dbReference type="EMBL" id="AYXG01000076">
    <property type="protein sequence ID" value="EWC62546.1"/>
    <property type="molecule type" value="Genomic_DNA"/>
</dbReference>
<dbReference type="OrthoDB" id="3681676at2"/>
<protein>
    <submittedName>
        <fullName evidence="2">Uncharacterized protein</fullName>
    </submittedName>
</protein>
<dbReference type="Proteomes" id="UP000019277">
    <property type="component" value="Unassembled WGS sequence"/>
</dbReference>
<reference evidence="2 3" key="1">
    <citation type="journal article" date="2014" name="Genome Announc.">
        <title>Draft Genome Sequence of the Antitrypanosomally Active Sponge-Associated Bacterium Actinokineospora sp. Strain EG49.</title>
        <authorList>
            <person name="Harjes J."/>
            <person name="Ryu T."/>
            <person name="Abdelmohsen U.R."/>
            <person name="Moitinho-Silva L."/>
            <person name="Horn H."/>
            <person name="Ravasi T."/>
            <person name="Hentschel U."/>
        </authorList>
    </citation>
    <scope>NUCLEOTIDE SEQUENCE [LARGE SCALE GENOMIC DNA]</scope>
    <source>
        <strain evidence="2 3">EG49</strain>
    </source>
</reference>
<dbReference type="eggNOG" id="ENOG50307EN">
    <property type="taxonomic scope" value="Bacteria"/>
</dbReference>
<dbReference type="RefSeq" id="WP_035281148.1">
    <property type="nucleotide sequence ID" value="NZ_AYXG01000076.1"/>
</dbReference>
<dbReference type="STRING" id="909613.UO65_2136"/>